<evidence type="ECO:0000256" key="1">
    <source>
        <dbReference type="ARBA" id="ARBA00023015"/>
    </source>
</evidence>
<feature type="domain" description="HTH araC/xylS-type" evidence="4">
    <location>
        <begin position="47"/>
        <end position="146"/>
    </location>
</feature>
<dbReference type="AlphaFoldDB" id="B1T377"/>
<evidence type="ECO:0000313" key="6">
    <source>
        <dbReference type="Proteomes" id="UP000004814"/>
    </source>
</evidence>
<protein>
    <submittedName>
        <fullName evidence="5">Transcriptional regulator, AraC family</fullName>
    </submittedName>
</protein>
<keyword evidence="1" id="KW-0805">Transcription regulation</keyword>
<dbReference type="SUPFAM" id="SSF46689">
    <property type="entry name" value="Homeodomain-like"/>
    <property type="match status" value="1"/>
</dbReference>
<keyword evidence="2" id="KW-0238">DNA-binding</keyword>
<dbReference type="Proteomes" id="UP000004814">
    <property type="component" value="Unassembled WGS sequence"/>
</dbReference>
<comment type="caution">
    <text evidence="5">The sequence shown here is derived from an EMBL/GenBank/DDBJ whole genome shotgun (WGS) entry which is preliminary data.</text>
</comment>
<dbReference type="GO" id="GO:0003700">
    <property type="term" value="F:DNA-binding transcription factor activity"/>
    <property type="evidence" value="ECO:0007669"/>
    <property type="project" value="InterPro"/>
</dbReference>
<keyword evidence="3" id="KW-0804">Transcription</keyword>
<accession>B1T377</accession>
<reference evidence="5 6" key="1">
    <citation type="submission" date="2008-03" db="EMBL/GenBank/DDBJ databases">
        <title>Sequencing of the draft genome and assembly of Burkholderia ambifaria MEX-5.</title>
        <authorList>
            <consortium name="US DOE Joint Genome Institute (JGI-PGF)"/>
            <person name="Copeland A."/>
            <person name="Lucas S."/>
            <person name="Lapidus A."/>
            <person name="Glavina del Rio T."/>
            <person name="Dalin E."/>
            <person name="Tice H."/>
            <person name="Bruce D."/>
            <person name="Goodwin L."/>
            <person name="Pitluck S."/>
            <person name="Larimer F."/>
            <person name="Land M.L."/>
            <person name="Hauser L."/>
            <person name="Tiedje J."/>
            <person name="Richardson P."/>
        </authorList>
    </citation>
    <scope>NUCLEOTIDE SEQUENCE [LARGE SCALE GENOMIC DNA]</scope>
    <source>
        <strain evidence="5 6">MEX-5</strain>
    </source>
</reference>
<dbReference type="InterPro" id="IPR009057">
    <property type="entry name" value="Homeodomain-like_sf"/>
</dbReference>
<dbReference type="Pfam" id="PF12833">
    <property type="entry name" value="HTH_18"/>
    <property type="match status" value="2"/>
</dbReference>
<dbReference type="PANTHER" id="PTHR46796">
    <property type="entry name" value="HTH-TYPE TRANSCRIPTIONAL ACTIVATOR RHAS-RELATED"/>
    <property type="match status" value="1"/>
</dbReference>
<gene>
    <name evidence="5" type="ORF">BamMEX5DRAFT_2243</name>
</gene>
<evidence type="ECO:0000256" key="2">
    <source>
        <dbReference type="ARBA" id="ARBA00023125"/>
    </source>
</evidence>
<evidence type="ECO:0000259" key="4">
    <source>
        <dbReference type="PROSITE" id="PS01124"/>
    </source>
</evidence>
<evidence type="ECO:0000313" key="5">
    <source>
        <dbReference type="EMBL" id="EDT41975.1"/>
    </source>
</evidence>
<evidence type="ECO:0000256" key="3">
    <source>
        <dbReference type="ARBA" id="ARBA00023163"/>
    </source>
</evidence>
<name>B1T377_9BURK</name>
<organism evidence="5 6">
    <name type="scientific">Burkholderia ambifaria MEX-5</name>
    <dbReference type="NCBI Taxonomy" id="396597"/>
    <lineage>
        <taxon>Bacteria</taxon>
        <taxon>Pseudomonadati</taxon>
        <taxon>Pseudomonadota</taxon>
        <taxon>Betaproteobacteria</taxon>
        <taxon>Burkholderiales</taxon>
        <taxon>Burkholderiaceae</taxon>
        <taxon>Burkholderia</taxon>
        <taxon>Burkholderia cepacia complex</taxon>
    </lineage>
</organism>
<dbReference type="PATRIC" id="fig|396597.7.peg.5911"/>
<dbReference type="SMART" id="SM00342">
    <property type="entry name" value="HTH_ARAC"/>
    <property type="match status" value="2"/>
</dbReference>
<dbReference type="Gene3D" id="1.10.10.60">
    <property type="entry name" value="Homeodomain-like"/>
    <property type="match status" value="2"/>
</dbReference>
<dbReference type="GO" id="GO:0043565">
    <property type="term" value="F:sequence-specific DNA binding"/>
    <property type="evidence" value="ECO:0007669"/>
    <property type="project" value="InterPro"/>
</dbReference>
<dbReference type="EMBL" id="ABLK01000055">
    <property type="protein sequence ID" value="EDT41975.1"/>
    <property type="molecule type" value="Genomic_DNA"/>
</dbReference>
<dbReference type="PANTHER" id="PTHR46796:SF10">
    <property type="entry name" value="TRANSCRIPTIONAL ACTIVATOR FEAR"/>
    <property type="match status" value="1"/>
</dbReference>
<sequence length="282" mass="31647">MMLAKPMPGQVVQVLIEHLFKILMTTHPNSHSQSLCLEHYADERRTYSAINMVKGDPMQWNTLGRIARELRCTTGALEKGIRRMTGLGFAEIFYEARLRAVNRALSVADNSSFVDALQTLGFSLSGRFVRDYIRRFGEPPSATYRRNPNANTAESGVPGVHDALCEHTINLFIDQSLHKPIGLADIAKLVGMREQDTIKVFRAYFAKTPMQYVITRRLERASWLLQNTSASIMSIAIDCGFGTQSYLTTAMKKYLGTTPRQVRIGGIKLPRSTTEAIEQDSE</sequence>
<dbReference type="PROSITE" id="PS01124">
    <property type="entry name" value="HTH_ARAC_FAMILY_2"/>
    <property type="match status" value="2"/>
</dbReference>
<feature type="domain" description="HTH araC/xylS-type" evidence="4">
    <location>
        <begin position="167"/>
        <end position="265"/>
    </location>
</feature>
<dbReference type="InterPro" id="IPR018060">
    <property type="entry name" value="HTH_AraC"/>
</dbReference>
<proteinExistence type="predicted"/>
<dbReference type="InterPro" id="IPR050204">
    <property type="entry name" value="AraC_XylS_family_regulators"/>
</dbReference>